<dbReference type="Proteomes" id="UP000621560">
    <property type="component" value="Unassembled WGS sequence"/>
</dbReference>
<evidence type="ECO:0000313" key="2">
    <source>
        <dbReference type="EMBL" id="MBD2845851.1"/>
    </source>
</evidence>
<comment type="caution">
    <text evidence="2">The sequence shown here is derived from an EMBL/GenBank/DDBJ whole genome shotgun (WGS) entry which is preliminary data.</text>
</comment>
<name>A0A927GS23_9BACL</name>
<dbReference type="EMBL" id="JACXIZ010000019">
    <property type="protein sequence ID" value="MBD2845851.1"/>
    <property type="molecule type" value="Genomic_DNA"/>
</dbReference>
<accession>A0A927GS23</accession>
<reference evidence="2" key="1">
    <citation type="submission" date="2020-09" db="EMBL/GenBank/DDBJ databases">
        <title>A novel bacterium of genus Paenibacillus, isolated from South China Sea.</title>
        <authorList>
            <person name="Huang H."/>
            <person name="Mo K."/>
            <person name="Hu Y."/>
        </authorList>
    </citation>
    <scope>NUCLEOTIDE SEQUENCE</scope>
    <source>
        <strain evidence="2">IB182496</strain>
    </source>
</reference>
<proteinExistence type="predicted"/>
<feature type="signal peptide" evidence="1">
    <location>
        <begin position="1"/>
        <end position="29"/>
    </location>
</feature>
<keyword evidence="1" id="KW-0732">Signal</keyword>
<dbReference type="RefSeq" id="WP_190917825.1">
    <property type="nucleotide sequence ID" value="NZ_JACXIZ010000019.1"/>
</dbReference>
<evidence type="ECO:0000313" key="3">
    <source>
        <dbReference type="Proteomes" id="UP000621560"/>
    </source>
</evidence>
<organism evidence="2 3">
    <name type="scientific">Paenibacillus sabuli</name>
    <dbReference type="NCBI Taxonomy" id="2772509"/>
    <lineage>
        <taxon>Bacteria</taxon>
        <taxon>Bacillati</taxon>
        <taxon>Bacillota</taxon>
        <taxon>Bacilli</taxon>
        <taxon>Bacillales</taxon>
        <taxon>Paenibacillaceae</taxon>
        <taxon>Paenibacillus</taxon>
    </lineage>
</organism>
<feature type="chain" id="PRO_5038601199" evidence="1">
    <location>
        <begin position="30"/>
        <end position="166"/>
    </location>
</feature>
<sequence length="166" mass="17013">MKKHIVKLTAACVAITLGVVIGTHLSSQADGADAKPGSADDPVVTKSYVDQLFKQMGGELPAGGDNGEAGIAAAMEVVLVPAGKKIVAEEEGTEFIVRSGRAVAYSADKDGISNLTAGKDLTNGTAASKNHLLLSPRPGRGVTPDPKVQNNTLIVLVKGKHAITAY</sequence>
<keyword evidence="3" id="KW-1185">Reference proteome</keyword>
<dbReference type="AlphaFoldDB" id="A0A927GS23"/>
<gene>
    <name evidence="2" type="ORF">IDH44_11670</name>
</gene>
<protein>
    <submittedName>
        <fullName evidence="2">Uncharacterized protein</fullName>
    </submittedName>
</protein>
<evidence type="ECO:0000256" key="1">
    <source>
        <dbReference type="SAM" id="SignalP"/>
    </source>
</evidence>